<gene>
    <name evidence="2" type="ORF">CPJCM30710_20200</name>
</gene>
<feature type="domain" description="Zinc-ribbon 15" evidence="1">
    <location>
        <begin position="22"/>
        <end position="121"/>
    </location>
</feature>
<dbReference type="EMBL" id="BOPZ01000016">
    <property type="protein sequence ID" value="GIM29354.1"/>
    <property type="molecule type" value="Genomic_DNA"/>
</dbReference>
<proteinExistence type="predicted"/>
<dbReference type="PANTHER" id="PTHR36718">
    <property type="entry name" value="OS05G0435400 PROTEIN"/>
    <property type="match status" value="1"/>
</dbReference>
<comment type="caution">
    <text evidence="2">The sequence shown here is derived from an EMBL/GenBank/DDBJ whole genome shotgun (WGS) entry which is preliminary data.</text>
</comment>
<keyword evidence="3" id="KW-1185">Reference proteome</keyword>
<sequence>MFFIGIFGIDRKQKKIKPLKQIQCKGCNCEGLELYKEYSFFHLFFIPIIKWNTKYFAFCKKCGMIYDIKIEKAIKEESGQEGAITYWDINQYNNNGYQVSVTCNNCGKSLDDNYVYCPFCGTKRR</sequence>
<dbReference type="Pfam" id="PF17032">
    <property type="entry name" value="Zn_ribbon_15"/>
    <property type="match status" value="1"/>
</dbReference>
<dbReference type="PANTHER" id="PTHR36718:SF1">
    <property type="entry name" value="DOUBLE ZINC RIBBON PROTEIN MJ0416"/>
    <property type="match status" value="1"/>
</dbReference>
<dbReference type="InterPro" id="IPR053281">
    <property type="entry name" value="Double_zinc_ribbon"/>
</dbReference>
<dbReference type="InterPro" id="IPR031493">
    <property type="entry name" value="Zinc_ribbon_15"/>
</dbReference>
<evidence type="ECO:0000259" key="1">
    <source>
        <dbReference type="Pfam" id="PF17032"/>
    </source>
</evidence>
<protein>
    <submittedName>
        <fullName evidence="2">Zinc ribbon domain-containing protein</fullName>
    </submittedName>
</protein>
<organism evidence="2 3">
    <name type="scientific">Clostridium polyendosporum</name>
    <dbReference type="NCBI Taxonomy" id="69208"/>
    <lineage>
        <taxon>Bacteria</taxon>
        <taxon>Bacillati</taxon>
        <taxon>Bacillota</taxon>
        <taxon>Clostridia</taxon>
        <taxon>Eubacteriales</taxon>
        <taxon>Clostridiaceae</taxon>
        <taxon>Clostridium</taxon>
    </lineage>
</organism>
<evidence type="ECO:0000313" key="2">
    <source>
        <dbReference type="EMBL" id="GIM29354.1"/>
    </source>
</evidence>
<reference evidence="2" key="1">
    <citation type="submission" date="2021-03" db="EMBL/GenBank/DDBJ databases">
        <title>Taxonomic study of Clostridium polyendosporum from meadow-gley soil under rice.</title>
        <authorList>
            <person name="Kobayashi H."/>
            <person name="Tanizawa Y."/>
            <person name="Yagura M."/>
        </authorList>
    </citation>
    <scope>NUCLEOTIDE SEQUENCE</scope>
    <source>
        <strain evidence="2">JCM 30710</strain>
    </source>
</reference>
<accession>A0A919VEN5</accession>
<dbReference type="RefSeq" id="WP_212904052.1">
    <property type="nucleotide sequence ID" value="NZ_BOPZ01000016.1"/>
</dbReference>
<evidence type="ECO:0000313" key="3">
    <source>
        <dbReference type="Proteomes" id="UP000679179"/>
    </source>
</evidence>
<dbReference type="Proteomes" id="UP000679179">
    <property type="component" value="Unassembled WGS sequence"/>
</dbReference>
<name>A0A919VEN5_9CLOT</name>
<dbReference type="AlphaFoldDB" id="A0A919VEN5"/>